<feature type="transmembrane region" description="Helical" evidence="1">
    <location>
        <begin position="134"/>
        <end position="153"/>
    </location>
</feature>
<keyword evidence="1" id="KW-0472">Membrane</keyword>
<reference evidence="2" key="1">
    <citation type="submission" date="2020-05" db="EMBL/GenBank/DDBJ databases">
        <authorList>
            <person name="Chiriac C."/>
            <person name="Salcher M."/>
            <person name="Ghai R."/>
            <person name="Kavagutti S V."/>
        </authorList>
    </citation>
    <scope>NUCLEOTIDE SEQUENCE</scope>
</reference>
<sequence length="419" mass="48104">MTKQVLEIKKLAYYFCAWAFTFANFLAFLVSRDHDRIHNPGQAWMDASATDFRTYPASEFERTLSCHGLGQCQRIGGALIFQPLIFLADSISKFYYWNVDDQSRIFIIQMVGLGWRIVCFTILGLCIYRFSKNISFVLFFTNALFFALSGWLLRIVGNLAQEFPSISDEFKMRSILAFHDFPYENFKWYDFGLFAAIGIIAVLIIQFSQQKLSLLQLFFLGLILTSFFEYLGFVFAFAYITYQSRYQVSEFLRKKNIALVILSSSATWIVLVAGYQRLMQSAYPKFFGIATVRREALVDRVIGSLWAIQHPIENLTSNPSIIFQILLVNFQCALLGLVTGYIARHIIKSVQIEINFLQSFKSVTITTAIVMFTTLFIAYGVKIQAGEHARQTLGLQISLFSYLFLKTSTRQTKSHLKES</sequence>
<feature type="transmembrane region" description="Helical" evidence="1">
    <location>
        <begin position="321"/>
        <end position="343"/>
    </location>
</feature>
<evidence type="ECO:0000313" key="2">
    <source>
        <dbReference type="EMBL" id="CAB4758333.1"/>
    </source>
</evidence>
<dbReference type="AlphaFoldDB" id="A0A6J6UI16"/>
<name>A0A6J6UI16_9ZZZZ</name>
<evidence type="ECO:0000256" key="1">
    <source>
        <dbReference type="SAM" id="Phobius"/>
    </source>
</evidence>
<feature type="transmembrane region" description="Helical" evidence="1">
    <location>
        <begin position="363"/>
        <end position="381"/>
    </location>
</feature>
<proteinExistence type="predicted"/>
<gene>
    <name evidence="2" type="ORF">UFOPK2855_00528</name>
</gene>
<protein>
    <submittedName>
        <fullName evidence="2">Unannotated protein</fullName>
    </submittedName>
</protein>
<keyword evidence="1" id="KW-0812">Transmembrane</keyword>
<dbReference type="EMBL" id="CAEZZK010000084">
    <property type="protein sequence ID" value="CAB4758333.1"/>
    <property type="molecule type" value="Genomic_DNA"/>
</dbReference>
<feature type="transmembrane region" description="Helical" evidence="1">
    <location>
        <begin position="12"/>
        <end position="30"/>
    </location>
</feature>
<feature type="transmembrane region" description="Helical" evidence="1">
    <location>
        <begin position="105"/>
        <end position="127"/>
    </location>
</feature>
<feature type="transmembrane region" description="Helical" evidence="1">
    <location>
        <begin position="217"/>
        <end position="242"/>
    </location>
</feature>
<feature type="transmembrane region" description="Helical" evidence="1">
    <location>
        <begin position="188"/>
        <end position="205"/>
    </location>
</feature>
<keyword evidence="1" id="KW-1133">Transmembrane helix</keyword>
<feature type="transmembrane region" description="Helical" evidence="1">
    <location>
        <begin position="257"/>
        <end position="275"/>
    </location>
</feature>
<organism evidence="2">
    <name type="scientific">freshwater metagenome</name>
    <dbReference type="NCBI Taxonomy" id="449393"/>
    <lineage>
        <taxon>unclassified sequences</taxon>
        <taxon>metagenomes</taxon>
        <taxon>ecological metagenomes</taxon>
    </lineage>
</organism>
<accession>A0A6J6UI16</accession>